<dbReference type="Proteomes" id="UP000829354">
    <property type="component" value="Chromosome V"/>
</dbReference>
<evidence type="ECO:0000256" key="1">
    <source>
        <dbReference type="SAM" id="MobiDB-lite"/>
    </source>
</evidence>
<sequence>MAVIPESLKELQLRFTCPELSSSWIEYIFYYLGEDPFETQAWLQKHILIQSVVTQLYVYQDVAKIEGDFDEQQKYENSINRLVRLRNITLNNLEKLHQSQLIFDLNHFTVSGAVEFVQDISRAMEKRLMDSDEEVTLIIGNSPEIKDRLLGDYPKQIHQDLQNESHLILSFPKKTSCDMTLITFIEQEKPPEKKIQKKIETPEWFTILTWTLIPNVGLPEISEMEMLAINELFRKEEDSQKWIEDFNEITPLLPVEAIRATFYNRSSQYGVGYHWVRHLYYVFERDMKTTVARLRWDIVHRLLIQHHYECQTNLRGHDFQERQEKINDLARRRNFSLDQLEKVPKTQLKFDLHFFRVDGALEYVDDVIESIESSKTILANASLDITLFTGHGDHSPNNDPAIRRKLLEEYHGRIREDPKIRGALILHFDKKTENSISCSHPHETNIKLLVNRQRNIPLDILEIIPLSNLKFDLHWFTTSGAIVFVKDLIWEVTASDTILKSAALEIPLLTGHGSHTDRKVSEIQRMLLIHFDGRIRTPELNLEMLILFFAKKRISMSNRRPFSELNEYSLPDLERRIIIAVLHNELDLAEFLNAVDLLRGEVNHNRDDVDNTMNSSSSDTDSIASDSLELELDEGEQQQQEENDGEDQELAEKENKE</sequence>
<feature type="region of interest" description="Disordered" evidence="1">
    <location>
        <begin position="605"/>
        <end position="657"/>
    </location>
</feature>
<organism evidence="2 3">
    <name type="scientific">Caenorhabditis briggsae</name>
    <dbReference type="NCBI Taxonomy" id="6238"/>
    <lineage>
        <taxon>Eukaryota</taxon>
        <taxon>Metazoa</taxon>
        <taxon>Ecdysozoa</taxon>
        <taxon>Nematoda</taxon>
        <taxon>Chromadorea</taxon>
        <taxon>Rhabditida</taxon>
        <taxon>Rhabditina</taxon>
        <taxon>Rhabditomorpha</taxon>
        <taxon>Rhabditoidea</taxon>
        <taxon>Rhabditidae</taxon>
        <taxon>Peloderinae</taxon>
        <taxon>Caenorhabditis</taxon>
    </lineage>
</organism>
<reference evidence="2 3" key="1">
    <citation type="submission" date="2022-04" db="EMBL/GenBank/DDBJ databases">
        <title>Chromosome-level reference genomes for two strains of Caenorhabditis briggsae: an improved platform for comparative genomics.</title>
        <authorList>
            <person name="Stevens L."/>
            <person name="Andersen E."/>
        </authorList>
    </citation>
    <scope>NUCLEOTIDE SEQUENCE [LARGE SCALE GENOMIC DNA]</scope>
    <source>
        <strain evidence="2">VX34</strain>
        <tissue evidence="2">Whole-organism</tissue>
    </source>
</reference>
<dbReference type="Gene3D" id="3.30.1370.110">
    <property type="match status" value="1"/>
</dbReference>
<gene>
    <name evidence="2" type="ORF">L5515_009237</name>
</gene>
<dbReference type="InterPro" id="IPR036063">
    <property type="entry name" value="Smr_dom_sf"/>
</dbReference>
<evidence type="ECO:0000313" key="3">
    <source>
        <dbReference type="Proteomes" id="UP000829354"/>
    </source>
</evidence>
<proteinExistence type="predicted"/>
<evidence type="ECO:0000313" key="2">
    <source>
        <dbReference type="EMBL" id="UMM37490.1"/>
    </source>
</evidence>
<protein>
    <submittedName>
        <fullName evidence="2">Uncharacterized protein</fullName>
    </submittedName>
</protein>
<dbReference type="AlphaFoldDB" id="A0AAE9FAZ2"/>
<keyword evidence="3" id="KW-1185">Reference proteome</keyword>
<name>A0AAE9FAZ2_CAEBR</name>
<accession>A0AAE9FAZ2</accession>
<dbReference type="SUPFAM" id="SSF160443">
    <property type="entry name" value="SMR domain-like"/>
    <property type="match status" value="1"/>
</dbReference>
<feature type="compositionally biased region" description="Low complexity" evidence="1">
    <location>
        <begin position="611"/>
        <end position="627"/>
    </location>
</feature>
<feature type="compositionally biased region" description="Acidic residues" evidence="1">
    <location>
        <begin position="628"/>
        <end position="649"/>
    </location>
</feature>
<dbReference type="EMBL" id="CP092624">
    <property type="protein sequence ID" value="UMM37490.1"/>
    <property type="molecule type" value="Genomic_DNA"/>
</dbReference>